<proteinExistence type="predicted"/>
<comment type="caution">
    <text evidence="3">The sequence shown here is derived from an EMBL/GenBank/DDBJ whole genome shotgun (WGS) entry which is preliminary data.</text>
</comment>
<evidence type="ECO:0000313" key="3">
    <source>
        <dbReference type="EMBL" id="KAF7426227.1"/>
    </source>
</evidence>
<feature type="region of interest" description="Disordered" evidence="1">
    <location>
        <begin position="104"/>
        <end position="129"/>
    </location>
</feature>
<gene>
    <name evidence="3" type="ORF">PC9H_008594</name>
</gene>
<organism evidence="3 4">
    <name type="scientific">Pleurotus ostreatus</name>
    <name type="common">Oyster mushroom</name>
    <name type="synonym">White-rot fungus</name>
    <dbReference type="NCBI Taxonomy" id="5322"/>
    <lineage>
        <taxon>Eukaryota</taxon>
        <taxon>Fungi</taxon>
        <taxon>Dikarya</taxon>
        <taxon>Basidiomycota</taxon>
        <taxon>Agaricomycotina</taxon>
        <taxon>Agaricomycetes</taxon>
        <taxon>Agaricomycetidae</taxon>
        <taxon>Agaricales</taxon>
        <taxon>Pleurotineae</taxon>
        <taxon>Pleurotaceae</taxon>
        <taxon>Pleurotus</taxon>
    </lineage>
</organism>
<dbReference type="EMBL" id="JACETU010000006">
    <property type="protein sequence ID" value="KAF7426227.1"/>
    <property type="molecule type" value="Genomic_DNA"/>
</dbReference>
<reference evidence="3" key="1">
    <citation type="submission" date="2019-07" db="EMBL/GenBank/DDBJ databases">
        <authorList>
            <person name="Palmer J.M."/>
        </authorList>
    </citation>
    <scope>NUCLEOTIDE SEQUENCE</scope>
    <source>
        <strain evidence="3">PC9</strain>
    </source>
</reference>
<dbReference type="OrthoDB" id="2972750at2759"/>
<dbReference type="AlphaFoldDB" id="A0A8H7DQQ5"/>
<evidence type="ECO:0000256" key="2">
    <source>
        <dbReference type="SAM" id="Phobius"/>
    </source>
</evidence>
<accession>A0A8H7DQQ5</accession>
<dbReference type="RefSeq" id="XP_036629531.1">
    <property type="nucleotide sequence ID" value="XM_036778103.1"/>
</dbReference>
<keyword evidence="2" id="KW-0812">Transmembrane</keyword>
<protein>
    <submittedName>
        <fullName evidence="3">Uncharacterized protein</fullName>
    </submittedName>
</protein>
<keyword evidence="2" id="KW-1133">Transmembrane helix</keyword>
<sequence length="274" mass="29687">MGSQTSAENSLAPLPTPTYPSFANDDQRPEMFSPRGSPPLIIAFLAIGLFSIAMLLVCGWQRVRVASGWILPTPATTRAGGRGNFKGERLGEKPQLWDVRIAYPEPDTHPADNEDDSGLHGNRSEGEVQKGMRWKDITPLSATICWDEQSQSLLPINKAETPTEARLGISRIIHRMYPGDGQEPRISGTSSVMSENDNEKGAGAGGKLSAIESDNAQLRVAVVVAMPSPRTLNARRDPEPLGNPGRVDNELSYAIGLVQVEQGRLRGLTCDSVY</sequence>
<keyword evidence="2" id="KW-0472">Membrane</keyword>
<evidence type="ECO:0000256" key="1">
    <source>
        <dbReference type="SAM" id="MobiDB-lite"/>
    </source>
</evidence>
<dbReference type="VEuPathDB" id="FungiDB:PC9H_008594"/>
<dbReference type="GeneID" id="59378412"/>
<keyword evidence="4" id="KW-1185">Reference proteome</keyword>
<name>A0A8H7DQQ5_PLEOS</name>
<feature type="region of interest" description="Disordered" evidence="1">
    <location>
        <begin position="178"/>
        <end position="207"/>
    </location>
</feature>
<dbReference type="Proteomes" id="UP000623687">
    <property type="component" value="Unassembled WGS sequence"/>
</dbReference>
<evidence type="ECO:0000313" key="4">
    <source>
        <dbReference type="Proteomes" id="UP000623687"/>
    </source>
</evidence>
<feature type="region of interest" description="Disordered" evidence="1">
    <location>
        <begin position="1"/>
        <end position="32"/>
    </location>
</feature>
<feature type="transmembrane region" description="Helical" evidence="2">
    <location>
        <begin position="40"/>
        <end position="60"/>
    </location>
</feature>